<dbReference type="EMBL" id="CP090978">
    <property type="protein sequence ID" value="UJF31921.1"/>
    <property type="molecule type" value="Genomic_DNA"/>
</dbReference>
<proteinExistence type="predicted"/>
<evidence type="ECO:0000259" key="1">
    <source>
        <dbReference type="PROSITE" id="PS50093"/>
    </source>
</evidence>
<feature type="domain" description="PKD" evidence="1">
    <location>
        <begin position="146"/>
        <end position="196"/>
    </location>
</feature>
<organism evidence="2 3">
    <name type="scientific">Paenibacillus hexagrammi</name>
    <dbReference type="NCBI Taxonomy" id="2908839"/>
    <lineage>
        <taxon>Bacteria</taxon>
        <taxon>Bacillati</taxon>
        <taxon>Bacillota</taxon>
        <taxon>Bacilli</taxon>
        <taxon>Bacillales</taxon>
        <taxon>Paenibacillaceae</taxon>
        <taxon>Paenibacillus</taxon>
    </lineage>
</organism>
<dbReference type="InterPro" id="IPR035986">
    <property type="entry name" value="PKD_dom_sf"/>
</dbReference>
<dbReference type="PROSITE" id="PS50093">
    <property type="entry name" value="PKD"/>
    <property type="match status" value="1"/>
</dbReference>
<evidence type="ECO:0000313" key="2">
    <source>
        <dbReference type="EMBL" id="UJF31921.1"/>
    </source>
</evidence>
<dbReference type="CDD" id="cd00146">
    <property type="entry name" value="PKD"/>
    <property type="match status" value="1"/>
</dbReference>
<dbReference type="RefSeq" id="WP_235118266.1">
    <property type="nucleotide sequence ID" value="NZ_CP090978.1"/>
</dbReference>
<dbReference type="InterPro" id="IPR013783">
    <property type="entry name" value="Ig-like_fold"/>
</dbReference>
<dbReference type="Proteomes" id="UP001649230">
    <property type="component" value="Chromosome"/>
</dbReference>
<name>A0ABY3SFG3_9BACL</name>
<protein>
    <submittedName>
        <fullName evidence="2">PKD domain-containing protein</fullName>
    </submittedName>
</protein>
<dbReference type="Gene3D" id="2.60.40.10">
    <property type="entry name" value="Immunoglobulins"/>
    <property type="match status" value="2"/>
</dbReference>
<gene>
    <name evidence="2" type="ORF">L0M14_19465</name>
</gene>
<dbReference type="InterPro" id="IPR000601">
    <property type="entry name" value="PKD_dom"/>
</dbReference>
<evidence type="ECO:0000313" key="3">
    <source>
        <dbReference type="Proteomes" id="UP001649230"/>
    </source>
</evidence>
<reference evidence="2 3" key="1">
    <citation type="journal article" date="2024" name="Int. J. Syst. Evol. Microbiol.">
        <title>Paenibacillus hexagrammi sp. nov., a novel bacterium isolated from the gut content of Hexagrammos agrammus.</title>
        <authorList>
            <person name="Jung H.K."/>
            <person name="Kim D.G."/>
            <person name="Zin H."/>
            <person name="Park J."/>
            <person name="Jung H."/>
            <person name="Kim Y.O."/>
            <person name="Kong H.J."/>
            <person name="Kim J.W."/>
            <person name="Kim Y.S."/>
        </authorList>
    </citation>
    <scope>NUCLEOTIDE SEQUENCE [LARGE SCALE GENOMIC DNA]</scope>
    <source>
        <strain evidence="2 3">YPD9-1</strain>
    </source>
</reference>
<dbReference type="Pfam" id="PF18911">
    <property type="entry name" value="PKD_4"/>
    <property type="match status" value="1"/>
</dbReference>
<sequence>MKPRTILTYFYMVNSPPAAVMQIPAGSKDNPTVFNSLRPTIQWEQTDPDPGTIFRHAEIQITNETNDVLILDTGELDQWTSSNTGSWTVDRDLPAGQKLRVRVRVSDGMVWSEYSAQTWLYINRAPHADFDWSPKPVWEGDQVTLVNLSTDEDGDPLQYEWQVLDPDGHMETYNTLNVGIKFLQPGSYTVTLTVFDGYDEDRVVKVITALPLTIESDVSHTTEWLDYHQSKGHRTDSPPKDFYSGEIFMVSTRSSPAPVDEVTAWIDTDGLDGRALYAKEVLDAQSDDPTLYQGELFDERFLSLTAGLPEGLQTIHFEIRYHNGVVRLQDIPITIIGSVQKTVGVHRVQ</sequence>
<keyword evidence="3" id="KW-1185">Reference proteome</keyword>
<dbReference type="SMART" id="SM00089">
    <property type="entry name" value="PKD"/>
    <property type="match status" value="1"/>
</dbReference>
<dbReference type="InterPro" id="IPR022409">
    <property type="entry name" value="PKD/Chitinase_dom"/>
</dbReference>
<accession>A0ABY3SFG3</accession>
<dbReference type="SUPFAM" id="SSF49299">
    <property type="entry name" value="PKD domain"/>
    <property type="match status" value="1"/>
</dbReference>